<comment type="caution">
    <text evidence="2">The sequence shown here is derived from an EMBL/GenBank/DDBJ whole genome shotgun (WGS) entry which is preliminary data.</text>
</comment>
<evidence type="ECO:0000256" key="1">
    <source>
        <dbReference type="SAM" id="Coils"/>
    </source>
</evidence>
<feature type="coiled-coil region" evidence="1">
    <location>
        <begin position="98"/>
        <end position="167"/>
    </location>
</feature>
<accession>X0ZHW5</accession>
<dbReference type="EMBL" id="BART01006739">
    <property type="protein sequence ID" value="GAG68934.1"/>
    <property type="molecule type" value="Genomic_DNA"/>
</dbReference>
<name>X0ZHW5_9ZZZZ</name>
<keyword evidence="1" id="KW-0175">Coiled coil</keyword>
<reference evidence="2" key="1">
    <citation type="journal article" date="2014" name="Front. Microbiol.">
        <title>High frequency of phylogenetically diverse reductive dehalogenase-homologous genes in deep subseafloor sedimentary metagenomes.</title>
        <authorList>
            <person name="Kawai M."/>
            <person name="Futagami T."/>
            <person name="Toyoda A."/>
            <person name="Takaki Y."/>
            <person name="Nishi S."/>
            <person name="Hori S."/>
            <person name="Arai W."/>
            <person name="Tsubouchi T."/>
            <person name="Morono Y."/>
            <person name="Uchiyama I."/>
            <person name="Ito T."/>
            <person name="Fujiyama A."/>
            <person name="Inagaki F."/>
            <person name="Takami H."/>
        </authorList>
    </citation>
    <scope>NUCLEOTIDE SEQUENCE</scope>
    <source>
        <strain evidence="2">Expedition CK06-06</strain>
    </source>
</reference>
<protein>
    <submittedName>
        <fullName evidence="2">Uncharacterized protein</fullName>
    </submittedName>
</protein>
<evidence type="ECO:0000313" key="2">
    <source>
        <dbReference type="EMBL" id="GAG68934.1"/>
    </source>
</evidence>
<gene>
    <name evidence="2" type="ORF">S01H4_15373</name>
</gene>
<organism evidence="2">
    <name type="scientific">marine sediment metagenome</name>
    <dbReference type="NCBI Taxonomy" id="412755"/>
    <lineage>
        <taxon>unclassified sequences</taxon>
        <taxon>metagenomes</taxon>
        <taxon>ecological metagenomes</taxon>
    </lineage>
</organism>
<proteinExistence type="predicted"/>
<feature type="non-terminal residue" evidence="2">
    <location>
        <position position="1"/>
    </location>
</feature>
<sequence>RERKKRLEIEICKLKRNLEMMTLKYKHLKVLHEEMKIRIEFETEQERQIRKLEKEKLELAREITTKIDSEKHKDDLLKIKQKELQNVESTKKDVFHLLEKSKNDYSLLKGENENLRKSVQTLQEKLNIIENNSIESQQKIDLNEHKILMLEKEKETLESKNKFYVEQHNSVNTVYLQSQKEYNNFKSEKLGEIQNLKHEISVLSERIELFEKQKLKTWIFRY</sequence>
<dbReference type="AlphaFoldDB" id="X0ZHW5"/>